<evidence type="ECO:0000313" key="2">
    <source>
        <dbReference type="Proteomes" id="UP000807504"/>
    </source>
</evidence>
<evidence type="ECO:0000313" key="1">
    <source>
        <dbReference type="EMBL" id="KAF8796786.1"/>
    </source>
</evidence>
<dbReference type="EMBL" id="JABXBU010000001">
    <property type="protein sequence ID" value="KAF8796786.1"/>
    <property type="molecule type" value="Genomic_DNA"/>
</dbReference>
<dbReference type="Proteomes" id="UP000807504">
    <property type="component" value="Unassembled WGS sequence"/>
</dbReference>
<protein>
    <submittedName>
        <fullName evidence="1">Uncharacterized protein</fullName>
    </submittedName>
</protein>
<accession>A0A8T0G1L9</accession>
<dbReference type="AlphaFoldDB" id="A0A8T0G1L9"/>
<reference evidence="1" key="2">
    <citation type="submission" date="2020-06" db="EMBL/GenBank/DDBJ databases">
        <authorList>
            <person name="Sheffer M."/>
        </authorList>
    </citation>
    <scope>NUCLEOTIDE SEQUENCE</scope>
</reference>
<sequence>MRDSFDSKIKTNTNTKAVQLQQRVGPPPATILAATRHRVDETLDVVLKLMSPHILSSHSKSYIEQLGHAWHFNWFHTCCMEENTGDVAGHGRFRI</sequence>
<keyword evidence="2" id="KW-1185">Reference proteome</keyword>
<name>A0A8T0G1L9_ARGBR</name>
<proteinExistence type="predicted"/>
<comment type="caution">
    <text evidence="1">The sequence shown here is derived from an EMBL/GenBank/DDBJ whole genome shotgun (WGS) entry which is preliminary data.</text>
</comment>
<reference evidence="1" key="1">
    <citation type="journal article" date="2020" name="bioRxiv">
        <title>Chromosome-level reference genome of the European wasp spider Argiope bruennichi: a resource for studies on range expansion and evolutionary adaptation.</title>
        <authorList>
            <person name="Sheffer M.M."/>
            <person name="Hoppe A."/>
            <person name="Krehenwinkel H."/>
            <person name="Uhl G."/>
            <person name="Kuss A.W."/>
            <person name="Jensen L."/>
            <person name="Jensen C."/>
            <person name="Gillespie R.G."/>
            <person name="Hoff K.J."/>
            <person name="Prost S."/>
        </authorList>
    </citation>
    <scope>NUCLEOTIDE SEQUENCE</scope>
</reference>
<organism evidence="1 2">
    <name type="scientific">Argiope bruennichi</name>
    <name type="common">Wasp spider</name>
    <name type="synonym">Aranea bruennichi</name>
    <dbReference type="NCBI Taxonomy" id="94029"/>
    <lineage>
        <taxon>Eukaryota</taxon>
        <taxon>Metazoa</taxon>
        <taxon>Ecdysozoa</taxon>
        <taxon>Arthropoda</taxon>
        <taxon>Chelicerata</taxon>
        <taxon>Arachnida</taxon>
        <taxon>Araneae</taxon>
        <taxon>Araneomorphae</taxon>
        <taxon>Entelegynae</taxon>
        <taxon>Araneoidea</taxon>
        <taxon>Araneidae</taxon>
        <taxon>Argiope</taxon>
    </lineage>
</organism>
<gene>
    <name evidence="1" type="ORF">HNY73_001126</name>
</gene>